<protein>
    <submittedName>
        <fullName evidence="1">5492_t:CDS:1</fullName>
    </submittedName>
</protein>
<organism evidence="1 2">
    <name type="scientific">Diversispora eburnea</name>
    <dbReference type="NCBI Taxonomy" id="1213867"/>
    <lineage>
        <taxon>Eukaryota</taxon>
        <taxon>Fungi</taxon>
        <taxon>Fungi incertae sedis</taxon>
        <taxon>Mucoromycota</taxon>
        <taxon>Glomeromycotina</taxon>
        <taxon>Glomeromycetes</taxon>
        <taxon>Diversisporales</taxon>
        <taxon>Diversisporaceae</taxon>
        <taxon>Diversispora</taxon>
    </lineage>
</organism>
<keyword evidence="2" id="KW-1185">Reference proteome</keyword>
<evidence type="ECO:0000313" key="2">
    <source>
        <dbReference type="Proteomes" id="UP000789706"/>
    </source>
</evidence>
<dbReference type="Proteomes" id="UP000789706">
    <property type="component" value="Unassembled WGS sequence"/>
</dbReference>
<dbReference type="EMBL" id="CAJVPK010000396">
    <property type="protein sequence ID" value="CAG8504362.1"/>
    <property type="molecule type" value="Genomic_DNA"/>
</dbReference>
<reference evidence="1" key="1">
    <citation type="submission" date="2021-06" db="EMBL/GenBank/DDBJ databases">
        <authorList>
            <person name="Kallberg Y."/>
            <person name="Tangrot J."/>
            <person name="Rosling A."/>
        </authorList>
    </citation>
    <scope>NUCLEOTIDE SEQUENCE</scope>
    <source>
        <strain evidence="1">AZ414A</strain>
    </source>
</reference>
<sequence length="71" mass="7839">MDLGININSKSSIINIDRATQTTSPIIHEQEIQIESSTSSNAHAKSKVLELFTKPYGPPKSRKTKCHECGK</sequence>
<gene>
    <name evidence="1" type="ORF">DEBURN_LOCUS4843</name>
</gene>
<dbReference type="AlphaFoldDB" id="A0A9N9F2M7"/>
<dbReference type="OrthoDB" id="2485182at2759"/>
<evidence type="ECO:0000313" key="1">
    <source>
        <dbReference type="EMBL" id="CAG8504362.1"/>
    </source>
</evidence>
<name>A0A9N9F2M7_9GLOM</name>
<comment type="caution">
    <text evidence="1">The sequence shown here is derived from an EMBL/GenBank/DDBJ whole genome shotgun (WGS) entry which is preliminary data.</text>
</comment>
<accession>A0A9N9F2M7</accession>
<proteinExistence type="predicted"/>